<keyword evidence="10" id="KW-0547">Nucleotide-binding</keyword>
<keyword evidence="13 20" id="KW-1133">Transmembrane helix</keyword>
<evidence type="ECO:0000256" key="11">
    <source>
        <dbReference type="ARBA" id="ARBA00022777"/>
    </source>
</evidence>
<comment type="catalytic activity">
    <reaction evidence="18">
        <text>L-seryl-[protein] + ATP = O-phospho-L-seryl-[protein] + ADP + H(+)</text>
        <dbReference type="Rhea" id="RHEA:17989"/>
        <dbReference type="Rhea" id="RHEA-COMP:9863"/>
        <dbReference type="Rhea" id="RHEA-COMP:11604"/>
        <dbReference type="ChEBI" id="CHEBI:15378"/>
        <dbReference type="ChEBI" id="CHEBI:29999"/>
        <dbReference type="ChEBI" id="CHEBI:30616"/>
        <dbReference type="ChEBI" id="CHEBI:83421"/>
        <dbReference type="ChEBI" id="CHEBI:456216"/>
        <dbReference type="EC" id="2.7.11.1"/>
    </reaction>
</comment>
<dbReference type="PANTHER" id="PTHR48007:SF64">
    <property type="entry name" value="POLLEN RECEPTOR-LIKE KINASE 1"/>
    <property type="match status" value="1"/>
</dbReference>
<organism evidence="23 24">
    <name type="scientific">Cocos nucifera</name>
    <name type="common">Coconut palm</name>
    <dbReference type="NCBI Taxonomy" id="13894"/>
    <lineage>
        <taxon>Eukaryota</taxon>
        <taxon>Viridiplantae</taxon>
        <taxon>Streptophyta</taxon>
        <taxon>Embryophyta</taxon>
        <taxon>Tracheophyta</taxon>
        <taxon>Spermatophyta</taxon>
        <taxon>Magnoliopsida</taxon>
        <taxon>Liliopsida</taxon>
        <taxon>Arecaceae</taxon>
        <taxon>Arecoideae</taxon>
        <taxon>Cocoseae</taxon>
        <taxon>Attaleinae</taxon>
        <taxon>Cocos</taxon>
    </lineage>
</organism>
<evidence type="ECO:0000256" key="12">
    <source>
        <dbReference type="ARBA" id="ARBA00022840"/>
    </source>
</evidence>
<dbReference type="InterPro" id="IPR001245">
    <property type="entry name" value="Ser-Thr/Tyr_kinase_cat_dom"/>
</dbReference>
<evidence type="ECO:0000256" key="15">
    <source>
        <dbReference type="ARBA" id="ARBA00023170"/>
    </source>
</evidence>
<dbReference type="InterPro" id="IPR000719">
    <property type="entry name" value="Prot_kinase_dom"/>
</dbReference>
<keyword evidence="4" id="KW-0597">Phosphoprotein</keyword>
<dbReference type="FunFam" id="3.80.10.10:FF:000400">
    <property type="entry name" value="Nuclear pore complex protein NUP107"/>
    <property type="match status" value="1"/>
</dbReference>
<keyword evidence="12" id="KW-0067">ATP-binding</keyword>
<dbReference type="FunFam" id="1.10.510.10:FF:000480">
    <property type="entry name" value="Pollen receptor-like kinase 1"/>
    <property type="match status" value="1"/>
</dbReference>
<evidence type="ECO:0000256" key="7">
    <source>
        <dbReference type="ARBA" id="ARBA00022692"/>
    </source>
</evidence>
<evidence type="ECO:0000256" key="2">
    <source>
        <dbReference type="ARBA" id="ARBA00008684"/>
    </source>
</evidence>
<accession>A0A8K0IPG3</accession>
<keyword evidence="6" id="KW-0808">Transferase</keyword>
<comment type="similarity">
    <text evidence="2">Belongs to the protein kinase superfamily. Ser/Thr protein kinase family.</text>
</comment>
<comment type="catalytic activity">
    <reaction evidence="17">
        <text>L-threonyl-[protein] + ATP = O-phospho-L-threonyl-[protein] + ADP + H(+)</text>
        <dbReference type="Rhea" id="RHEA:46608"/>
        <dbReference type="Rhea" id="RHEA-COMP:11060"/>
        <dbReference type="Rhea" id="RHEA-COMP:11605"/>
        <dbReference type="ChEBI" id="CHEBI:15378"/>
        <dbReference type="ChEBI" id="CHEBI:30013"/>
        <dbReference type="ChEBI" id="CHEBI:30616"/>
        <dbReference type="ChEBI" id="CHEBI:61977"/>
        <dbReference type="ChEBI" id="CHEBI:456216"/>
        <dbReference type="EC" id="2.7.11.1"/>
    </reaction>
</comment>
<keyword evidence="14 20" id="KW-0472">Membrane</keyword>
<dbReference type="GO" id="GO:0005524">
    <property type="term" value="F:ATP binding"/>
    <property type="evidence" value="ECO:0007669"/>
    <property type="project" value="UniProtKB-KW"/>
</dbReference>
<evidence type="ECO:0000256" key="6">
    <source>
        <dbReference type="ARBA" id="ARBA00022679"/>
    </source>
</evidence>
<evidence type="ECO:0000256" key="17">
    <source>
        <dbReference type="ARBA" id="ARBA00047899"/>
    </source>
</evidence>
<reference evidence="23" key="1">
    <citation type="journal article" date="2017" name="Gigascience">
        <title>The genome draft of coconut (Cocos nucifera).</title>
        <authorList>
            <person name="Xiao Y."/>
            <person name="Xu P."/>
            <person name="Fan H."/>
            <person name="Baudouin L."/>
            <person name="Xia W."/>
            <person name="Bocs S."/>
            <person name="Xu J."/>
            <person name="Li Q."/>
            <person name="Guo A."/>
            <person name="Zhou L."/>
            <person name="Li J."/>
            <person name="Wu Y."/>
            <person name="Ma Z."/>
            <person name="Armero A."/>
            <person name="Issali A.E."/>
            <person name="Liu N."/>
            <person name="Peng M."/>
            <person name="Yang Y."/>
        </authorList>
    </citation>
    <scope>NUCLEOTIDE SEQUENCE</scope>
    <source>
        <tissue evidence="23">Spear leaf of Hainan Tall coconut</tissue>
    </source>
</reference>
<dbReference type="InterPro" id="IPR011009">
    <property type="entry name" value="Kinase-like_dom_sf"/>
</dbReference>
<evidence type="ECO:0000256" key="20">
    <source>
        <dbReference type="SAM" id="Phobius"/>
    </source>
</evidence>
<dbReference type="GO" id="GO:0004674">
    <property type="term" value="F:protein serine/threonine kinase activity"/>
    <property type="evidence" value="ECO:0007669"/>
    <property type="project" value="UniProtKB-EC"/>
</dbReference>
<dbReference type="InterPro" id="IPR013210">
    <property type="entry name" value="LRR_N_plant-typ"/>
</dbReference>
<reference evidence="23" key="2">
    <citation type="submission" date="2019-07" db="EMBL/GenBank/DDBJ databases">
        <authorList>
            <person name="Yang Y."/>
            <person name="Bocs S."/>
            <person name="Baudouin L."/>
        </authorList>
    </citation>
    <scope>NUCLEOTIDE SEQUENCE</scope>
    <source>
        <tissue evidence="23">Spear leaf of Hainan Tall coconut</tissue>
    </source>
</reference>
<dbReference type="AlphaFoldDB" id="A0A8K0IPG3"/>
<evidence type="ECO:0000256" key="9">
    <source>
        <dbReference type="ARBA" id="ARBA00022737"/>
    </source>
</evidence>
<dbReference type="SUPFAM" id="SSF56112">
    <property type="entry name" value="Protein kinase-like (PK-like)"/>
    <property type="match status" value="1"/>
</dbReference>
<name>A0A8K0IPG3_COCNU</name>
<dbReference type="InterPro" id="IPR046959">
    <property type="entry name" value="PRK1-6/SRF4-like"/>
</dbReference>
<sequence length="653" mass="71603">MAGLVSPSPLGLLMVLLTLTASPQLSLSKDADVLLKFKEALAANGGDAALPDWVSGKKPCKGKVRQWTGVICDVGGNVRGLQLQNMKLSGNLSIDALVDLPALRTLSFMNNDLEGPIPDITKLPALKNIYLSNNKFSGEIDDGVFNNLRSLKIVSLSSNQFTGRIPTSLVGLTRLLVLMLDDNKFEGPIPDLQQPSLKLVNVSNNTLDGQIPAGLSWMNASLFEGNKNLCGPPLDVPCRSTSPSSKKKTSPFLVVVIIVIAIGLVLAIIGAILFMRRSRQQEQMESGVLPPSKTKKINPSEADKLEQVSVEPRGGRNKVADEEEHGKLMFVKEGVQSFELQDLLKASAEVLGCGNFGSSYKAVLFEGPAVVVKRFNKMNAVGREEFQEHMRRLGRLSHPNLLPLMAYYYRKEEKLLVTDFIPNGSLAYLLHGRNGSNLPPVDWPTRLKIVKGVARGLAFLYEELPMLTVPHGHLKSSNVLLDDSLEPLLTGYALVPVINPIHASQVMVAYKSPECAERGRPSRKSDVWSFGILILELLTGKFPANYLRQGRAGMDLASWVNSVVREEWTGEVFDKEMSGTKNGEGEMLKLLQIGLGCSETDVDKRWDLRMALQKIEELKEKESDEEFSSCASEVGANLSRAMTDDDFSFSTNN</sequence>
<proteinExistence type="inferred from homology"/>
<feature type="transmembrane region" description="Helical" evidence="20">
    <location>
        <begin position="252"/>
        <end position="274"/>
    </location>
</feature>
<dbReference type="PROSITE" id="PS50011">
    <property type="entry name" value="PROTEIN_KINASE_DOM"/>
    <property type="match status" value="1"/>
</dbReference>
<keyword evidence="5" id="KW-0433">Leucine-rich repeat</keyword>
<dbReference type="EMBL" id="CM017882">
    <property type="protein sequence ID" value="KAG1364187.1"/>
    <property type="molecule type" value="Genomic_DNA"/>
</dbReference>
<feature type="domain" description="Protein kinase" evidence="22">
    <location>
        <begin position="345"/>
        <end position="618"/>
    </location>
</feature>
<evidence type="ECO:0000256" key="21">
    <source>
        <dbReference type="SAM" id="SignalP"/>
    </source>
</evidence>
<evidence type="ECO:0000313" key="24">
    <source>
        <dbReference type="Proteomes" id="UP000797356"/>
    </source>
</evidence>
<dbReference type="EC" id="2.7.11.1" evidence="3"/>
<evidence type="ECO:0000256" key="19">
    <source>
        <dbReference type="SAM" id="MobiDB-lite"/>
    </source>
</evidence>
<dbReference type="SUPFAM" id="SSF52058">
    <property type="entry name" value="L domain-like"/>
    <property type="match status" value="1"/>
</dbReference>
<comment type="caution">
    <text evidence="23">The sequence shown here is derived from an EMBL/GenBank/DDBJ whole genome shotgun (WGS) entry which is preliminary data.</text>
</comment>
<dbReference type="OrthoDB" id="418615at2759"/>
<dbReference type="GO" id="GO:0016020">
    <property type="term" value="C:membrane"/>
    <property type="evidence" value="ECO:0007669"/>
    <property type="project" value="UniProtKB-SubCell"/>
</dbReference>
<dbReference type="InterPro" id="IPR001611">
    <property type="entry name" value="Leu-rich_rpt"/>
</dbReference>
<keyword evidence="16" id="KW-0325">Glycoprotein</keyword>
<evidence type="ECO:0000256" key="1">
    <source>
        <dbReference type="ARBA" id="ARBA00004167"/>
    </source>
</evidence>
<feature type="signal peptide" evidence="21">
    <location>
        <begin position="1"/>
        <end position="28"/>
    </location>
</feature>
<dbReference type="Gene3D" id="1.10.510.10">
    <property type="entry name" value="Transferase(Phosphotransferase) domain 1"/>
    <property type="match status" value="1"/>
</dbReference>
<evidence type="ECO:0000256" key="10">
    <source>
        <dbReference type="ARBA" id="ARBA00022741"/>
    </source>
</evidence>
<evidence type="ECO:0000256" key="4">
    <source>
        <dbReference type="ARBA" id="ARBA00022553"/>
    </source>
</evidence>
<protein>
    <recommendedName>
        <fullName evidence="3">non-specific serine/threonine protein kinase</fullName>
        <ecNumber evidence="3">2.7.11.1</ecNumber>
    </recommendedName>
</protein>
<dbReference type="Gene3D" id="3.80.10.10">
    <property type="entry name" value="Ribonuclease Inhibitor"/>
    <property type="match status" value="2"/>
</dbReference>
<evidence type="ECO:0000256" key="13">
    <source>
        <dbReference type="ARBA" id="ARBA00022989"/>
    </source>
</evidence>
<evidence type="ECO:0000256" key="14">
    <source>
        <dbReference type="ARBA" id="ARBA00023136"/>
    </source>
</evidence>
<feature type="region of interest" description="Disordered" evidence="19">
    <location>
        <begin position="283"/>
        <end position="318"/>
    </location>
</feature>
<evidence type="ECO:0000256" key="18">
    <source>
        <dbReference type="ARBA" id="ARBA00048679"/>
    </source>
</evidence>
<dbReference type="Pfam" id="PF07714">
    <property type="entry name" value="PK_Tyr_Ser-Thr"/>
    <property type="match status" value="1"/>
</dbReference>
<keyword evidence="15 23" id="KW-0675">Receptor</keyword>
<evidence type="ECO:0000256" key="5">
    <source>
        <dbReference type="ARBA" id="ARBA00022614"/>
    </source>
</evidence>
<dbReference type="Pfam" id="PF13855">
    <property type="entry name" value="LRR_8"/>
    <property type="match status" value="1"/>
</dbReference>
<evidence type="ECO:0000256" key="16">
    <source>
        <dbReference type="ARBA" id="ARBA00023180"/>
    </source>
</evidence>
<evidence type="ECO:0000313" key="23">
    <source>
        <dbReference type="EMBL" id="KAG1364187.1"/>
    </source>
</evidence>
<keyword evidence="7 20" id="KW-0812">Transmembrane</keyword>
<evidence type="ECO:0000256" key="8">
    <source>
        <dbReference type="ARBA" id="ARBA00022729"/>
    </source>
</evidence>
<dbReference type="InterPro" id="IPR032675">
    <property type="entry name" value="LRR_dom_sf"/>
</dbReference>
<evidence type="ECO:0000259" key="22">
    <source>
        <dbReference type="PROSITE" id="PS50011"/>
    </source>
</evidence>
<comment type="subcellular location">
    <subcellularLocation>
        <location evidence="1">Membrane</location>
        <topology evidence="1">Single-pass membrane protein</topology>
    </subcellularLocation>
</comment>
<dbReference type="PANTHER" id="PTHR48007">
    <property type="entry name" value="LEUCINE-RICH REPEAT RECEPTOR-LIKE PROTEIN KINASE PXC1"/>
    <property type="match status" value="1"/>
</dbReference>
<gene>
    <name evidence="23" type="ORF">COCNU_11G010140</name>
</gene>
<keyword evidence="8 21" id="KW-0732">Signal</keyword>
<dbReference type="Pfam" id="PF08263">
    <property type="entry name" value="LRRNT_2"/>
    <property type="match status" value="1"/>
</dbReference>
<keyword evidence="11 23" id="KW-0418">Kinase</keyword>
<dbReference type="FunFam" id="3.30.200.20:FF:000307">
    <property type="entry name" value="pollen receptor-like kinase 1"/>
    <property type="match status" value="1"/>
</dbReference>
<feature type="chain" id="PRO_5035455414" description="non-specific serine/threonine protein kinase" evidence="21">
    <location>
        <begin position="29"/>
        <end position="653"/>
    </location>
</feature>
<keyword evidence="9" id="KW-0677">Repeat</keyword>
<keyword evidence="24" id="KW-1185">Reference proteome</keyword>
<dbReference type="Proteomes" id="UP000797356">
    <property type="component" value="Chromosome 11"/>
</dbReference>
<evidence type="ECO:0000256" key="3">
    <source>
        <dbReference type="ARBA" id="ARBA00012513"/>
    </source>
</evidence>
<dbReference type="Gene3D" id="3.30.200.20">
    <property type="entry name" value="Phosphorylase Kinase, domain 1"/>
    <property type="match status" value="1"/>
</dbReference>